<evidence type="ECO:0000313" key="2">
    <source>
        <dbReference type="Proteomes" id="UP000029981"/>
    </source>
</evidence>
<dbReference type="Proteomes" id="UP000029981">
    <property type="component" value="Chromosome 2"/>
</dbReference>
<dbReference type="EMBL" id="CM002923">
    <property type="protein sequence ID" value="KGN62534.1"/>
    <property type="molecule type" value="Genomic_DNA"/>
</dbReference>
<evidence type="ECO:0000313" key="1">
    <source>
        <dbReference type="EMBL" id="KGN62534.1"/>
    </source>
</evidence>
<proteinExistence type="predicted"/>
<reference evidence="1 2" key="1">
    <citation type="journal article" date="2009" name="Nat. Genet.">
        <title>The genome of the cucumber, Cucumis sativus L.</title>
        <authorList>
            <person name="Huang S."/>
            <person name="Li R."/>
            <person name="Zhang Z."/>
            <person name="Li L."/>
            <person name="Gu X."/>
            <person name="Fan W."/>
            <person name="Lucas W.J."/>
            <person name="Wang X."/>
            <person name="Xie B."/>
            <person name="Ni P."/>
            <person name="Ren Y."/>
            <person name="Zhu H."/>
            <person name="Li J."/>
            <person name="Lin K."/>
            <person name="Jin W."/>
            <person name="Fei Z."/>
            <person name="Li G."/>
            <person name="Staub J."/>
            <person name="Kilian A."/>
            <person name="van der Vossen E.A."/>
            <person name="Wu Y."/>
            <person name="Guo J."/>
            <person name="He J."/>
            <person name="Jia Z."/>
            <person name="Ren Y."/>
            <person name="Tian G."/>
            <person name="Lu Y."/>
            <person name="Ruan J."/>
            <person name="Qian W."/>
            <person name="Wang M."/>
            <person name="Huang Q."/>
            <person name="Li B."/>
            <person name="Xuan Z."/>
            <person name="Cao J."/>
            <person name="Asan"/>
            <person name="Wu Z."/>
            <person name="Zhang J."/>
            <person name="Cai Q."/>
            <person name="Bai Y."/>
            <person name="Zhao B."/>
            <person name="Han Y."/>
            <person name="Li Y."/>
            <person name="Li X."/>
            <person name="Wang S."/>
            <person name="Shi Q."/>
            <person name="Liu S."/>
            <person name="Cho W.K."/>
            <person name="Kim J.Y."/>
            <person name="Xu Y."/>
            <person name="Heller-Uszynska K."/>
            <person name="Miao H."/>
            <person name="Cheng Z."/>
            <person name="Zhang S."/>
            <person name="Wu J."/>
            <person name="Yang Y."/>
            <person name="Kang H."/>
            <person name="Li M."/>
            <person name="Liang H."/>
            <person name="Ren X."/>
            <person name="Shi Z."/>
            <person name="Wen M."/>
            <person name="Jian M."/>
            <person name="Yang H."/>
            <person name="Zhang G."/>
            <person name="Yang Z."/>
            <person name="Chen R."/>
            <person name="Liu S."/>
            <person name="Li J."/>
            <person name="Ma L."/>
            <person name="Liu H."/>
            <person name="Zhou Y."/>
            <person name="Zhao J."/>
            <person name="Fang X."/>
            <person name="Li G."/>
            <person name="Fang L."/>
            <person name="Li Y."/>
            <person name="Liu D."/>
            <person name="Zheng H."/>
            <person name="Zhang Y."/>
            <person name="Qin N."/>
            <person name="Li Z."/>
            <person name="Yang G."/>
            <person name="Yang S."/>
            <person name="Bolund L."/>
            <person name="Kristiansen K."/>
            <person name="Zheng H."/>
            <person name="Li S."/>
            <person name="Zhang X."/>
            <person name="Yang H."/>
            <person name="Wang J."/>
            <person name="Sun R."/>
            <person name="Zhang B."/>
            <person name="Jiang S."/>
            <person name="Wang J."/>
            <person name="Du Y."/>
            <person name="Li S."/>
        </authorList>
    </citation>
    <scope>NUCLEOTIDE SEQUENCE [LARGE SCALE GENOMIC DNA]</scope>
    <source>
        <strain evidence="2">cv. 9930</strain>
    </source>
</reference>
<gene>
    <name evidence="1" type="ORF">Csa_2G360020</name>
</gene>
<dbReference type="Gramene" id="KGN62534">
    <property type="protein sequence ID" value="KGN62534"/>
    <property type="gene ID" value="Csa_2G360020"/>
</dbReference>
<reference evidence="1 2" key="4">
    <citation type="journal article" date="2011" name="BMC Genomics">
        <title>RNA-Seq improves annotation of protein-coding genes in the cucumber genome.</title>
        <authorList>
            <person name="Li Z."/>
            <person name="Zhang Z."/>
            <person name="Yan P."/>
            <person name="Huang S."/>
            <person name="Fei Z."/>
            <person name="Lin K."/>
        </authorList>
    </citation>
    <scope>NUCLEOTIDE SEQUENCE [LARGE SCALE GENOMIC DNA]</scope>
    <source>
        <strain evidence="2">cv. 9930</strain>
    </source>
</reference>
<sequence length="80" mass="9163">MVFGETDNQNNDLKNEQSKEYLNSLIRKNRFSNRTDLPGRRSAEKVCGAEQGGERGGGMIKCVWAVRLGRRADEGWVWLY</sequence>
<protein>
    <submittedName>
        <fullName evidence="1">Uncharacterized protein</fullName>
    </submittedName>
</protein>
<accession>A0A0A0LNH2</accession>
<reference evidence="1 2" key="3">
    <citation type="journal article" date="2010" name="BMC Genomics">
        <title>Transcriptome sequencing and comparative analysis of cucumber flowers with different sex types.</title>
        <authorList>
            <person name="Guo S."/>
            <person name="Zheng Y."/>
            <person name="Joung J.G."/>
            <person name="Liu S."/>
            <person name="Zhang Z."/>
            <person name="Crasta O.R."/>
            <person name="Sobral B.W."/>
            <person name="Xu Y."/>
            <person name="Huang S."/>
            <person name="Fei Z."/>
        </authorList>
    </citation>
    <scope>NUCLEOTIDE SEQUENCE [LARGE SCALE GENOMIC DNA]</scope>
    <source>
        <strain evidence="2">cv. 9930</strain>
    </source>
</reference>
<name>A0A0A0LNH2_CUCSA</name>
<keyword evidence="2" id="KW-1185">Reference proteome</keyword>
<organism evidence="1 2">
    <name type="scientific">Cucumis sativus</name>
    <name type="common">Cucumber</name>
    <dbReference type="NCBI Taxonomy" id="3659"/>
    <lineage>
        <taxon>Eukaryota</taxon>
        <taxon>Viridiplantae</taxon>
        <taxon>Streptophyta</taxon>
        <taxon>Embryophyta</taxon>
        <taxon>Tracheophyta</taxon>
        <taxon>Spermatophyta</taxon>
        <taxon>Magnoliopsida</taxon>
        <taxon>eudicotyledons</taxon>
        <taxon>Gunneridae</taxon>
        <taxon>Pentapetalae</taxon>
        <taxon>rosids</taxon>
        <taxon>fabids</taxon>
        <taxon>Cucurbitales</taxon>
        <taxon>Cucurbitaceae</taxon>
        <taxon>Benincaseae</taxon>
        <taxon>Cucumis</taxon>
    </lineage>
</organism>
<dbReference type="AlphaFoldDB" id="A0A0A0LNH2"/>
<reference evidence="1 2" key="2">
    <citation type="journal article" date="2009" name="PLoS ONE">
        <title>An integrated genetic and cytogenetic map of the cucumber genome.</title>
        <authorList>
            <person name="Ren Y."/>
            <person name="Zhang Z."/>
            <person name="Liu J."/>
            <person name="Staub J.E."/>
            <person name="Han Y."/>
            <person name="Cheng Z."/>
            <person name="Li X."/>
            <person name="Lu J."/>
            <person name="Miao H."/>
            <person name="Kang H."/>
            <person name="Xie B."/>
            <person name="Gu X."/>
            <person name="Wang X."/>
            <person name="Du Y."/>
            <person name="Jin W."/>
            <person name="Huang S."/>
        </authorList>
    </citation>
    <scope>NUCLEOTIDE SEQUENCE [LARGE SCALE GENOMIC DNA]</scope>
    <source>
        <strain evidence="2">cv. 9930</strain>
    </source>
</reference>